<name>A0ABW4R4E1_9RHOB</name>
<keyword evidence="4" id="KW-1185">Reference proteome</keyword>
<dbReference type="SUPFAM" id="SSF51658">
    <property type="entry name" value="Xylose isomerase-like"/>
    <property type="match status" value="1"/>
</dbReference>
<evidence type="ECO:0000313" key="3">
    <source>
        <dbReference type="EMBL" id="MFD1880993.1"/>
    </source>
</evidence>
<dbReference type="Proteomes" id="UP001597213">
    <property type="component" value="Unassembled WGS sequence"/>
</dbReference>
<evidence type="ECO:0000313" key="4">
    <source>
        <dbReference type="Proteomes" id="UP001597213"/>
    </source>
</evidence>
<reference evidence="4" key="1">
    <citation type="journal article" date="2019" name="Int. J. Syst. Evol. Microbiol.">
        <title>The Global Catalogue of Microorganisms (GCM) 10K type strain sequencing project: providing services to taxonomists for standard genome sequencing and annotation.</title>
        <authorList>
            <consortium name="The Broad Institute Genomics Platform"/>
            <consortium name="The Broad Institute Genome Sequencing Center for Infectious Disease"/>
            <person name="Wu L."/>
            <person name="Ma J."/>
        </authorList>
    </citation>
    <scope>NUCLEOTIDE SEQUENCE [LARGE SCALE GENOMIC DNA]</scope>
    <source>
        <strain evidence="4">CCUG 56029</strain>
    </source>
</reference>
<dbReference type="PIRSF" id="PIRSF006241">
    <property type="entry name" value="HyI"/>
    <property type="match status" value="1"/>
</dbReference>
<comment type="caution">
    <text evidence="3">The sequence shown here is derived from an EMBL/GenBank/DDBJ whole genome shotgun (WGS) entry which is preliminary data.</text>
</comment>
<dbReference type="InterPro" id="IPR036237">
    <property type="entry name" value="Xyl_isomerase-like_sf"/>
</dbReference>
<dbReference type="RefSeq" id="WP_379140486.1">
    <property type="nucleotide sequence ID" value="NZ_JBHUEN010000013.1"/>
</dbReference>
<organism evidence="3 4">
    <name type="scientific">Paracoccus pacificus</name>
    <dbReference type="NCBI Taxonomy" id="1463598"/>
    <lineage>
        <taxon>Bacteria</taxon>
        <taxon>Pseudomonadati</taxon>
        <taxon>Pseudomonadota</taxon>
        <taxon>Alphaproteobacteria</taxon>
        <taxon>Rhodobacterales</taxon>
        <taxon>Paracoccaceae</taxon>
        <taxon>Paracoccus</taxon>
    </lineage>
</organism>
<dbReference type="InterPro" id="IPR026040">
    <property type="entry name" value="HyI-like"/>
</dbReference>
<dbReference type="PANTHER" id="PTHR43489:SF6">
    <property type="entry name" value="HYDROXYPYRUVATE ISOMERASE-RELATED"/>
    <property type="match status" value="1"/>
</dbReference>
<accession>A0ABW4R4E1</accession>
<sequence length="240" mass="26351">MSLPQAIFAAHRAGFDAVETHSLDLEDIDAVKAALDTTGLPLQLMNTGQGAPGEIGFNAIPGREAEARADIDKSIAIARRLQCDALHLLAGFTDAPAADTTFRANLDYACDAAARHDMTILIEPLNQQDMPGYFLSHADYALALIDRMGHPNLKLIFDCYHVQIMDGDLSRRITALLPLIGHVQIASVPDRGPPDEGEVNYRHICRLLDSLGWNRPLGVEYIPVGLTEETLGWMQWLRES</sequence>
<dbReference type="InterPro" id="IPR013022">
    <property type="entry name" value="Xyl_isomerase-like_TIM-brl"/>
</dbReference>
<protein>
    <submittedName>
        <fullName evidence="3">Hydroxypyruvate isomerase family protein</fullName>
    </submittedName>
</protein>
<dbReference type="PANTHER" id="PTHR43489">
    <property type="entry name" value="ISOMERASE"/>
    <property type="match status" value="1"/>
</dbReference>
<proteinExistence type="predicted"/>
<feature type="domain" description="Xylose isomerase-like TIM barrel" evidence="2">
    <location>
        <begin position="9"/>
        <end position="235"/>
    </location>
</feature>
<dbReference type="Pfam" id="PF01261">
    <property type="entry name" value="AP_endonuc_2"/>
    <property type="match status" value="1"/>
</dbReference>
<evidence type="ECO:0000256" key="1">
    <source>
        <dbReference type="ARBA" id="ARBA00023235"/>
    </source>
</evidence>
<keyword evidence="1 3" id="KW-0413">Isomerase</keyword>
<evidence type="ECO:0000259" key="2">
    <source>
        <dbReference type="Pfam" id="PF01261"/>
    </source>
</evidence>
<dbReference type="GO" id="GO:0016853">
    <property type="term" value="F:isomerase activity"/>
    <property type="evidence" value="ECO:0007669"/>
    <property type="project" value="UniProtKB-KW"/>
</dbReference>
<dbReference type="EMBL" id="JBHUEN010000013">
    <property type="protein sequence ID" value="MFD1880993.1"/>
    <property type="molecule type" value="Genomic_DNA"/>
</dbReference>
<dbReference type="Gene3D" id="3.20.20.150">
    <property type="entry name" value="Divalent-metal-dependent TIM barrel enzymes"/>
    <property type="match status" value="1"/>
</dbReference>
<gene>
    <name evidence="3" type="ORF">ACFSCT_04605</name>
</gene>
<dbReference type="InterPro" id="IPR050417">
    <property type="entry name" value="Sugar_Epim/Isomerase"/>
</dbReference>